<evidence type="ECO:0000313" key="3">
    <source>
        <dbReference type="EMBL" id="QYJ68279.1"/>
    </source>
</evidence>
<name>A0ABX8V613_9FLAO</name>
<sequence>MKKLLYILLLLPVLVIAQSQDQNYVKTITYIKPTTAGILTEDDTLVTVQYYDGLGRPIQTIAARAGGDKQDIVTPIVYDATTGKQTRSYLPFAHQTPPRNSGTLPDSSLDYRDNNSLIPAVNTLYLNKYPEDITTTSLNPYSETFYEASPLNRVLKQAAPGEAWKGSTVNDKDHTIRFGYDTNQTNEVRNFTVTFPDTSTEKPKLGIDGYYEPWSLIKNTTKDENWTAADGNNKTTQEFTDLQGKTILKRTFDDNQAHDTYYVYDKYDNLTYVIPPLASDQIVIGNDPVIYAGRNYPWTDLAVVDSKLATDYERDLQAYDNAAILNVDLIDQYGGQGGFSLIPNGTDSVILNLNMSFTNDMELKNGIIADLRDFGQLQDKELGRLQGTGYSYIFSIQSNSLMVTGSGKIPSTNTSFMGDARLEYNQNYPWTSLCDIAPEVAALYEKDIATLDNADILTTYTPNSYGASGGIAVSVDTDNALTLSLSISATQALSLQQGMTFPLGIQRRLTNRSLGIIEGNGYKYYAELRDNYIYITGNGTFETINFTGVFNEAQPDLEIEQAALEGLCYIYHYDYRNRVIEKKIPGKGWEYMVYDKLNRLVMAQDQNLAPDSKWLFTKYDKFNRPVYTGQVTETLTRADIQNNINTATNPVLNESRTQSYFSDGSRKVWYTDNAYPQRLPNNANNVEVLTINYYDDYNYDSVSQGSLLPTTVFDETVTTNTKMLPTGSYVRVLDTNDWVFSLAAYNDRAEPIFNYTKDDYLEYNQYLRMDLDFTGAPVQTRTAHRKKIVTNVGGNSSTFWEVTTIDDFYTYDHMHRLLAHTQQEVNMPHVEMIVYNKYDELGQLIQKKVGGVMGASYYATQGLQTVDYSFNIRGWLKGINDTTTDLSTSDDLFTFGINYNTTALTTSKSLYNGNIAETHWKTKTDNKLRSYRYDYDDMNRLTDANYTTPNDYGLVTNPTVFESYNEAGINYDKNGNILHLERYGLKGTDQIDIIDVLTYSYEPYSNKLESVTDNGYSEGFTDGNTNGIDYEYDANGNLTLDRNKGIANIRYNYLNLPTEVTIDATHYINYIYTATGTKLQKTVTDGSTITTTQYNSGFVYQQVNDGDTNLQFFPTEEGYVTNNQGKFAYVYQYKDHLGNVRLSYLENPTEVASSTFDTSYGGFVAKGGATKQLQNSAMVITGGVLAGVRKDIATNAMPGDKYEISILVDRGTSNKVRVFMSEADSNTGTWTEYQIADLQAGSQYLNFVYTVTEASGLSLTIDITETSVIAGLTTNFEVLDFAIKKLDIEVIEENNYYAFGMKHKGYNTTYNVQAANSVAQQWKYNGIEYEEALGINMYEMDMRQYDPAIARWVVIDPIVHYNYSPYSAFDNNPVYWADPSGANSIDGMDFFKEAFNNAGSGVTMYTSNGSGGFYQTGRESDQELIRRGVIEKHADLSGSGGSGGGYTPTLAERLIRIANYATPHGTMINLTNDAMALLTGQERHKYGPDAIAISLSVEGGISMGGVAGTGGFQILRGDKAGLYYFSDYGGGSTSMYVSTGLSLDVFYFSGSVSDMGPNTFKGDRTNIAVSGDLLLSAGVSVTYAQVGNNTVYGLGASFGVGISATLLDININWGETLIMD</sequence>
<dbReference type="Gene3D" id="2.180.10.10">
    <property type="entry name" value="RHS repeat-associated core"/>
    <property type="match status" value="2"/>
</dbReference>
<proteinExistence type="predicted"/>
<organism evidence="3 4">
    <name type="scientific">Flavobacterium litorale</name>
    <dbReference type="NCBI Taxonomy" id="2856519"/>
    <lineage>
        <taxon>Bacteria</taxon>
        <taxon>Pseudomonadati</taxon>
        <taxon>Bacteroidota</taxon>
        <taxon>Flavobacteriia</taxon>
        <taxon>Flavobacteriales</taxon>
        <taxon>Flavobacteriaceae</taxon>
        <taxon>Flavobacterium</taxon>
    </lineage>
</organism>
<feature type="chain" id="PRO_5046287272" description="DUF6443 domain-containing protein" evidence="1">
    <location>
        <begin position="20"/>
        <end position="1620"/>
    </location>
</feature>
<dbReference type="EMBL" id="CP080429">
    <property type="protein sequence ID" value="QYJ68279.1"/>
    <property type="molecule type" value="Genomic_DNA"/>
</dbReference>
<accession>A0ABX8V613</accession>
<reference evidence="3 4" key="1">
    <citation type="submission" date="2021-07" db="EMBL/GenBank/DDBJ databases">
        <title>Flavobacterium WSW3-B6 sp.nov, isolated from seaweed.</title>
        <authorList>
            <person name="Muhammad N."/>
            <person name="Ho H."/>
            <person name="Lee Y.-J."/>
            <person name="Nguyen T."/>
            <person name="Ho J."/>
            <person name="Kim S.-G."/>
        </authorList>
    </citation>
    <scope>NUCLEOTIDE SEQUENCE [LARGE SCALE GENOMIC DNA]</scope>
    <source>
        <strain evidence="3 4">WSW3-B6</strain>
    </source>
</reference>
<gene>
    <name evidence="3" type="ORF">K1I41_12255</name>
</gene>
<dbReference type="NCBIfam" id="TIGR03696">
    <property type="entry name" value="Rhs_assc_core"/>
    <property type="match status" value="1"/>
</dbReference>
<evidence type="ECO:0000256" key="1">
    <source>
        <dbReference type="SAM" id="SignalP"/>
    </source>
</evidence>
<dbReference type="Pfam" id="PF20041">
    <property type="entry name" value="DUF6443"/>
    <property type="match status" value="1"/>
</dbReference>
<feature type="domain" description="DUF6443" evidence="2">
    <location>
        <begin position="27"/>
        <end position="176"/>
    </location>
</feature>
<dbReference type="RefSeq" id="WP_220640622.1">
    <property type="nucleotide sequence ID" value="NZ_CP080429.1"/>
</dbReference>
<protein>
    <recommendedName>
        <fullName evidence="2">DUF6443 domain-containing protein</fullName>
    </recommendedName>
</protein>
<dbReference type="Proteomes" id="UP000825381">
    <property type="component" value="Chromosome"/>
</dbReference>
<keyword evidence="1" id="KW-0732">Signal</keyword>
<evidence type="ECO:0000313" key="4">
    <source>
        <dbReference type="Proteomes" id="UP000825381"/>
    </source>
</evidence>
<feature type="signal peptide" evidence="1">
    <location>
        <begin position="1"/>
        <end position="19"/>
    </location>
</feature>
<dbReference type="InterPro" id="IPR022385">
    <property type="entry name" value="Rhs_assc_core"/>
</dbReference>
<keyword evidence="4" id="KW-1185">Reference proteome</keyword>
<evidence type="ECO:0000259" key="2">
    <source>
        <dbReference type="Pfam" id="PF20041"/>
    </source>
</evidence>
<dbReference type="InterPro" id="IPR045619">
    <property type="entry name" value="DUF6443"/>
</dbReference>